<feature type="transmembrane region" description="Helical" evidence="10">
    <location>
        <begin position="178"/>
        <end position="196"/>
    </location>
</feature>
<dbReference type="PROSITE" id="PS50846">
    <property type="entry name" value="HMA_2"/>
    <property type="match status" value="1"/>
</dbReference>
<evidence type="ECO:0000256" key="3">
    <source>
        <dbReference type="ARBA" id="ARBA00022692"/>
    </source>
</evidence>
<feature type="transmembrane region" description="Helical" evidence="10">
    <location>
        <begin position="113"/>
        <end position="135"/>
    </location>
</feature>
<feature type="region of interest" description="Disordered" evidence="11">
    <location>
        <begin position="81"/>
        <end position="106"/>
    </location>
</feature>
<dbReference type="PROSITE" id="PS00154">
    <property type="entry name" value="ATPASE_E1_E2"/>
    <property type="match status" value="1"/>
</dbReference>
<organism evidence="13 14">
    <name type="scientific">Kribbella aluminosa</name>
    <dbReference type="NCBI Taxonomy" id="416017"/>
    <lineage>
        <taxon>Bacteria</taxon>
        <taxon>Bacillati</taxon>
        <taxon>Actinomycetota</taxon>
        <taxon>Actinomycetes</taxon>
        <taxon>Propionibacteriales</taxon>
        <taxon>Kribbellaceae</taxon>
        <taxon>Kribbella</taxon>
    </lineage>
</organism>
<dbReference type="NCBIfam" id="TIGR01511">
    <property type="entry name" value="ATPase-IB1_Cu"/>
    <property type="match status" value="1"/>
</dbReference>
<dbReference type="InterPro" id="IPR027256">
    <property type="entry name" value="P-typ_ATPase_IB"/>
</dbReference>
<dbReference type="InterPro" id="IPR001757">
    <property type="entry name" value="P_typ_ATPase"/>
</dbReference>
<name>A0ABS4UBN1_9ACTN</name>
<evidence type="ECO:0000256" key="1">
    <source>
        <dbReference type="ARBA" id="ARBA00004651"/>
    </source>
</evidence>
<dbReference type="PRINTS" id="PR00943">
    <property type="entry name" value="CUATPASE"/>
</dbReference>
<dbReference type="InterPro" id="IPR059000">
    <property type="entry name" value="ATPase_P-type_domA"/>
</dbReference>
<proteinExistence type="inferred from homology"/>
<protein>
    <submittedName>
        <fullName evidence="13">Cation-transporting ATPase V/Cu+-exporting ATPase</fullName>
        <ecNumber evidence="13">3.6.3.-</ecNumber>
    </submittedName>
</protein>
<dbReference type="SUPFAM" id="SSF55008">
    <property type="entry name" value="HMA, heavy metal-associated domain"/>
    <property type="match status" value="1"/>
</dbReference>
<dbReference type="RefSeq" id="WP_209692244.1">
    <property type="nucleotide sequence ID" value="NZ_BAAAVU010000028.1"/>
</dbReference>
<dbReference type="Pfam" id="PF00403">
    <property type="entry name" value="HMA"/>
    <property type="match status" value="1"/>
</dbReference>
<dbReference type="NCBIfam" id="TIGR01494">
    <property type="entry name" value="ATPase_P-type"/>
    <property type="match status" value="1"/>
</dbReference>
<dbReference type="CDD" id="cd00371">
    <property type="entry name" value="HMA"/>
    <property type="match status" value="1"/>
</dbReference>
<evidence type="ECO:0000256" key="6">
    <source>
        <dbReference type="ARBA" id="ARBA00022840"/>
    </source>
</evidence>
<evidence type="ECO:0000256" key="10">
    <source>
        <dbReference type="RuleBase" id="RU362081"/>
    </source>
</evidence>
<dbReference type="InterPro" id="IPR008250">
    <property type="entry name" value="ATPase_P-typ_transduc_dom_A_sf"/>
</dbReference>
<dbReference type="Proteomes" id="UP000755585">
    <property type="component" value="Unassembled WGS sequence"/>
</dbReference>
<dbReference type="InterPro" id="IPR023299">
    <property type="entry name" value="ATPase_P-typ_cyto_dom_N"/>
</dbReference>
<keyword evidence="5 10" id="KW-0547">Nucleotide-binding</keyword>
<feature type="transmembrane region" description="Helical" evidence="10">
    <location>
        <begin position="147"/>
        <end position="166"/>
    </location>
</feature>
<keyword evidence="8 10" id="KW-1133">Transmembrane helix</keyword>
<dbReference type="SUPFAM" id="SSF81665">
    <property type="entry name" value="Calcium ATPase, transmembrane domain M"/>
    <property type="match status" value="1"/>
</dbReference>
<dbReference type="InterPro" id="IPR036163">
    <property type="entry name" value="HMA_dom_sf"/>
</dbReference>
<dbReference type="InterPro" id="IPR044492">
    <property type="entry name" value="P_typ_ATPase_HD_dom"/>
</dbReference>
<feature type="transmembrane region" description="Helical" evidence="10">
    <location>
        <begin position="202"/>
        <end position="220"/>
    </location>
</feature>
<dbReference type="EC" id="3.6.3.-" evidence="13"/>
<keyword evidence="4 10" id="KW-0479">Metal-binding</keyword>
<dbReference type="Pfam" id="PF00702">
    <property type="entry name" value="Hydrolase"/>
    <property type="match status" value="1"/>
</dbReference>
<dbReference type="GO" id="GO:0016787">
    <property type="term" value="F:hydrolase activity"/>
    <property type="evidence" value="ECO:0007669"/>
    <property type="project" value="UniProtKB-KW"/>
</dbReference>
<dbReference type="InterPro" id="IPR006121">
    <property type="entry name" value="HMA_dom"/>
</dbReference>
<dbReference type="InterPro" id="IPR036412">
    <property type="entry name" value="HAD-like_sf"/>
</dbReference>
<feature type="transmembrane region" description="Helical" evidence="10">
    <location>
        <begin position="382"/>
        <end position="409"/>
    </location>
</feature>
<dbReference type="Gene3D" id="2.70.150.10">
    <property type="entry name" value="Calcium-transporting ATPase, cytoplasmic transduction domain A"/>
    <property type="match status" value="1"/>
</dbReference>
<comment type="caution">
    <text evidence="13">The sequence shown here is derived from an EMBL/GenBank/DDBJ whole genome shotgun (WGS) entry which is preliminary data.</text>
</comment>
<dbReference type="SUPFAM" id="SSF81653">
    <property type="entry name" value="Calcium ATPase, transduction domain A"/>
    <property type="match status" value="1"/>
</dbReference>
<dbReference type="SFLD" id="SFLDG00002">
    <property type="entry name" value="C1.7:_P-type_atpase_like"/>
    <property type="match status" value="1"/>
</dbReference>
<keyword evidence="14" id="KW-1185">Reference proteome</keyword>
<dbReference type="InterPro" id="IPR023298">
    <property type="entry name" value="ATPase_P-typ_TM_dom_sf"/>
</dbReference>
<feature type="transmembrane region" description="Helical" evidence="10">
    <location>
        <begin position="693"/>
        <end position="713"/>
    </location>
</feature>
<keyword evidence="7" id="KW-1278">Translocase</keyword>
<evidence type="ECO:0000256" key="11">
    <source>
        <dbReference type="SAM" id="MobiDB-lite"/>
    </source>
</evidence>
<dbReference type="PRINTS" id="PR00119">
    <property type="entry name" value="CATATPASE"/>
</dbReference>
<dbReference type="InterPro" id="IPR018303">
    <property type="entry name" value="ATPase_P-typ_P_site"/>
</dbReference>
<dbReference type="SFLD" id="SFLDF00027">
    <property type="entry name" value="p-type_atpase"/>
    <property type="match status" value="1"/>
</dbReference>
<feature type="domain" description="HMA" evidence="12">
    <location>
        <begin position="13"/>
        <end position="79"/>
    </location>
</feature>
<accession>A0ABS4UBN1</accession>
<keyword evidence="3 10" id="KW-0812">Transmembrane</keyword>
<dbReference type="Pfam" id="PF00122">
    <property type="entry name" value="E1-E2_ATPase"/>
    <property type="match status" value="1"/>
</dbReference>
<feature type="transmembrane region" description="Helical" evidence="10">
    <location>
        <begin position="354"/>
        <end position="376"/>
    </location>
</feature>
<dbReference type="PANTHER" id="PTHR43520:SF8">
    <property type="entry name" value="P-TYPE CU(+) TRANSPORTER"/>
    <property type="match status" value="1"/>
</dbReference>
<evidence type="ECO:0000256" key="9">
    <source>
        <dbReference type="ARBA" id="ARBA00023136"/>
    </source>
</evidence>
<evidence type="ECO:0000313" key="13">
    <source>
        <dbReference type="EMBL" id="MBP2349013.1"/>
    </source>
</evidence>
<evidence type="ECO:0000259" key="12">
    <source>
        <dbReference type="PROSITE" id="PS50846"/>
    </source>
</evidence>
<evidence type="ECO:0000256" key="5">
    <source>
        <dbReference type="ARBA" id="ARBA00022741"/>
    </source>
</evidence>
<evidence type="ECO:0000256" key="2">
    <source>
        <dbReference type="ARBA" id="ARBA00006024"/>
    </source>
</evidence>
<keyword evidence="13" id="KW-0378">Hydrolase</keyword>
<evidence type="ECO:0000256" key="4">
    <source>
        <dbReference type="ARBA" id="ARBA00022723"/>
    </source>
</evidence>
<comment type="subcellular location">
    <subcellularLocation>
        <location evidence="1">Cell membrane</location>
        <topology evidence="1">Multi-pass membrane protein</topology>
    </subcellularLocation>
</comment>
<dbReference type="CDD" id="cd02094">
    <property type="entry name" value="P-type_ATPase_Cu-like"/>
    <property type="match status" value="1"/>
</dbReference>
<evidence type="ECO:0000256" key="7">
    <source>
        <dbReference type="ARBA" id="ARBA00022967"/>
    </source>
</evidence>
<keyword evidence="6 10" id="KW-0067">ATP-binding</keyword>
<keyword evidence="10" id="KW-1003">Cell membrane</keyword>
<dbReference type="InterPro" id="IPR023214">
    <property type="entry name" value="HAD_sf"/>
</dbReference>
<dbReference type="SUPFAM" id="SSF56784">
    <property type="entry name" value="HAD-like"/>
    <property type="match status" value="1"/>
</dbReference>
<dbReference type="Gene3D" id="3.30.70.100">
    <property type="match status" value="1"/>
</dbReference>
<dbReference type="Gene3D" id="3.40.1110.10">
    <property type="entry name" value="Calcium-transporting ATPase, cytoplasmic domain N"/>
    <property type="match status" value="1"/>
</dbReference>
<comment type="similarity">
    <text evidence="2 10">Belongs to the cation transport ATPase (P-type) (TC 3.A.3) family. Type IB subfamily.</text>
</comment>
<evidence type="ECO:0000256" key="8">
    <source>
        <dbReference type="ARBA" id="ARBA00022989"/>
    </source>
</evidence>
<dbReference type="SFLD" id="SFLDS00003">
    <property type="entry name" value="Haloacid_Dehalogenase"/>
    <property type="match status" value="1"/>
</dbReference>
<dbReference type="Gene3D" id="3.40.50.1000">
    <property type="entry name" value="HAD superfamily/HAD-like"/>
    <property type="match status" value="1"/>
</dbReference>
<dbReference type="InterPro" id="IPR017969">
    <property type="entry name" value="Heavy-metal-associated_CS"/>
</dbReference>
<reference evidence="13 14" key="1">
    <citation type="submission" date="2021-03" db="EMBL/GenBank/DDBJ databases">
        <title>Sequencing the genomes of 1000 actinobacteria strains.</title>
        <authorList>
            <person name="Klenk H.-P."/>
        </authorList>
    </citation>
    <scope>NUCLEOTIDE SEQUENCE [LARGE SCALE GENOMIC DNA]</scope>
    <source>
        <strain evidence="13 14">DSM 18824</strain>
    </source>
</reference>
<dbReference type="EMBL" id="JAGINT010000001">
    <property type="protein sequence ID" value="MBP2349013.1"/>
    <property type="molecule type" value="Genomic_DNA"/>
</dbReference>
<dbReference type="PANTHER" id="PTHR43520">
    <property type="entry name" value="ATP7, ISOFORM B"/>
    <property type="match status" value="1"/>
</dbReference>
<evidence type="ECO:0000313" key="14">
    <source>
        <dbReference type="Proteomes" id="UP000755585"/>
    </source>
</evidence>
<keyword evidence="9 10" id="KW-0472">Membrane</keyword>
<sequence length="838" mass="87160">MPEVGVTTKAATATLDFAVRGMTCGSCANRVQRALGKQPGVASAEVNFATSSARVVLADEPTDLGALRAAVAKAGYELDLPGGRPGGATGKAPAGGQAEEQETDEETAAQRSWLWRTLVAWPLGLATMVLAFWPLATEQPWSPWAQLALAAPVQFVAGWPFLLGAARRARRLSANMDTLIAVGTLAAFLFSLTELLRGRRELYFETAALLIAFLTLGRYFEIRARRRAGKAIRALLELGAKEARVIRDGTEVMVPVEQVQVGDLLRIRPGEKIPADGEVVDGASAVDESMLTGESIPVDKTIGATVAGATVNTSGVLTVQATAVGADTALAQIVALVSAAQAGKGKAQRIADRISSVFVPTVIAIAVATFMAWWLLAGDPQAGLIAAVAVLIIACPCALGLATPVAILVGTGRGASMGILIKGVEVLERTRKISTVVFDKTGTLTKGEMALTDLEAGDGTDPAVLLRRAGAVEADSEHPIGQAIAAAARDRSGALPGVTGFESVAGHGVRAEVEGETVWVGRRKMAAEAGLALPDGLARVAERLEEHGKTAVFAGWAGQVRGVLAVADTLKDGAADTVAELHRMGLKVAMITGDNARTAAAIADRVGIDTVLAEVLPADKQSEVARLQAAGEVVAMVGDGVNDAPALVAADLGIAIGTGTDVAIESSDLTLMRGDLAGVPTAIRLSRRTYRTIWQNFGWAFGYNLALIPLAAFGLLNPIVAGAAMGFSSVSVVSNSLRLRRFRDHRPAPAPSDPALPTRARPAVGGSDYVRVHLREGGWVEGHRRTSARIDARVLLLDPVEVRDSNGATRAPRPADSFIPACDTARIDALAAPSQRGA</sequence>
<dbReference type="NCBIfam" id="TIGR01525">
    <property type="entry name" value="ATPase-IB_hvy"/>
    <property type="match status" value="1"/>
</dbReference>
<gene>
    <name evidence="13" type="ORF">JOF29_000096</name>
</gene>
<dbReference type="PROSITE" id="PS01047">
    <property type="entry name" value="HMA_1"/>
    <property type="match status" value="1"/>
</dbReference>